<dbReference type="InterPro" id="IPR013094">
    <property type="entry name" value="AB_hydrolase_3"/>
</dbReference>
<dbReference type="InterPro" id="IPR050300">
    <property type="entry name" value="GDXG_lipolytic_enzyme"/>
</dbReference>
<dbReference type="EMBL" id="BONV01000002">
    <property type="protein sequence ID" value="GIG77519.1"/>
    <property type="molecule type" value="Genomic_DNA"/>
</dbReference>
<evidence type="ECO:0000313" key="3">
    <source>
        <dbReference type="EMBL" id="GIG77519.1"/>
    </source>
</evidence>
<dbReference type="PANTHER" id="PTHR48081">
    <property type="entry name" value="AB HYDROLASE SUPERFAMILY PROTEIN C4A8.06C"/>
    <property type="match status" value="1"/>
</dbReference>
<dbReference type="InterPro" id="IPR029058">
    <property type="entry name" value="AB_hydrolase_fold"/>
</dbReference>
<evidence type="ECO:0000256" key="1">
    <source>
        <dbReference type="ARBA" id="ARBA00022801"/>
    </source>
</evidence>
<name>A0A8J3LTM3_9ACTN</name>
<dbReference type="GO" id="GO:0016787">
    <property type="term" value="F:hydrolase activity"/>
    <property type="evidence" value="ECO:0007669"/>
    <property type="project" value="UniProtKB-KW"/>
</dbReference>
<evidence type="ECO:0000313" key="4">
    <source>
        <dbReference type="Proteomes" id="UP000630097"/>
    </source>
</evidence>
<feature type="domain" description="Alpha/beta hydrolase fold-3" evidence="2">
    <location>
        <begin position="80"/>
        <end position="292"/>
    </location>
</feature>
<organism evidence="3 4">
    <name type="scientific">Planotetraspora kaengkrachanensis</name>
    <dbReference type="NCBI Taxonomy" id="575193"/>
    <lineage>
        <taxon>Bacteria</taxon>
        <taxon>Bacillati</taxon>
        <taxon>Actinomycetota</taxon>
        <taxon>Actinomycetes</taxon>
        <taxon>Streptosporangiales</taxon>
        <taxon>Streptosporangiaceae</taxon>
        <taxon>Planotetraspora</taxon>
    </lineage>
</organism>
<reference evidence="3 4" key="1">
    <citation type="submission" date="2021-01" db="EMBL/GenBank/DDBJ databases">
        <title>Whole genome shotgun sequence of Planotetraspora kaengkrachanensis NBRC 104272.</title>
        <authorList>
            <person name="Komaki H."/>
            <person name="Tamura T."/>
        </authorList>
    </citation>
    <scope>NUCLEOTIDE SEQUENCE [LARGE SCALE GENOMIC DNA]</scope>
    <source>
        <strain evidence="3 4">NBRC 104272</strain>
    </source>
</reference>
<keyword evidence="4" id="KW-1185">Reference proteome</keyword>
<comment type="caution">
    <text evidence="3">The sequence shown here is derived from an EMBL/GenBank/DDBJ whole genome shotgun (WGS) entry which is preliminary data.</text>
</comment>
<dbReference type="RefSeq" id="WP_203881040.1">
    <property type="nucleotide sequence ID" value="NZ_BAABHH010000002.1"/>
</dbReference>
<proteinExistence type="predicted"/>
<keyword evidence="1" id="KW-0378">Hydrolase</keyword>
<evidence type="ECO:0000259" key="2">
    <source>
        <dbReference type="Pfam" id="PF07859"/>
    </source>
</evidence>
<dbReference type="PANTHER" id="PTHR48081:SF8">
    <property type="entry name" value="ALPHA_BETA HYDROLASE FOLD-3 DOMAIN-CONTAINING PROTEIN-RELATED"/>
    <property type="match status" value="1"/>
</dbReference>
<protein>
    <submittedName>
        <fullName evidence="3">Esterase</fullName>
    </submittedName>
</protein>
<dbReference type="AlphaFoldDB" id="A0A8J3LTM3"/>
<dbReference type="Proteomes" id="UP000630097">
    <property type="component" value="Unassembled WGS sequence"/>
</dbReference>
<gene>
    <name evidence="3" type="primary">aes_1</name>
    <name evidence="3" type="ORF">Pka01_06460</name>
</gene>
<dbReference type="SUPFAM" id="SSF53474">
    <property type="entry name" value="alpha/beta-Hydrolases"/>
    <property type="match status" value="1"/>
</dbReference>
<dbReference type="Pfam" id="PF07859">
    <property type="entry name" value="Abhydrolase_3"/>
    <property type="match status" value="1"/>
</dbReference>
<sequence>MTDILDPELAAVAAGFPRLDLADLAGAREIERRFAAHVPAYDSSTALAVKDLLVPGPQQAPDVAVRVYSPADRVEPLPALLYLHGGAYVMGGLDLIDPPARLIADRAGVVVVTVAYRLAPEHPYPSGLEDCYAALEWLSAEGADVGVDPGRIGVLGESAGGGLAAALALLARDRGGPRLIAQFLDAPTVDDRMDTPSMRDLPDTPTWQAMNSAHGWRHYLRGTAEPGSGDVPVHAAPARARVQDLVGLPPAWAAAYQVDPTRDEGIDYACLLMQAGVPTELHHYSEAFHVAHIIPGTAIGARMIADRIEAVRRLLRTAP</sequence>
<dbReference type="Gene3D" id="3.40.50.1820">
    <property type="entry name" value="alpha/beta hydrolase"/>
    <property type="match status" value="1"/>
</dbReference>
<accession>A0A8J3LTM3</accession>